<reference evidence="1" key="1">
    <citation type="submission" date="2017-12" db="EMBL/GenBank/DDBJ databases">
        <title>Genomics of Macrococcus caseolyticus.</title>
        <authorList>
            <person name="MacFadyen A.C."/>
            <person name="Paterson G.K."/>
        </authorList>
    </citation>
    <scope>NUCLEOTIDE SEQUENCE</scope>
    <source>
        <strain evidence="1">5459_5_49</strain>
    </source>
</reference>
<dbReference type="Proteomes" id="UP000233606">
    <property type="component" value="Unassembled WGS sequence"/>
</dbReference>
<keyword evidence="2" id="KW-1185">Reference proteome</keyword>
<name>A0ACC9MVL8_9STAP</name>
<dbReference type="EMBL" id="PIWU01000001">
    <property type="protein sequence ID" value="PKE57500.1"/>
    <property type="molecule type" value="Genomic_DNA"/>
</dbReference>
<gene>
    <name evidence="1" type="ORF">CW682_00075</name>
</gene>
<proteinExistence type="predicted"/>
<organism evidence="1 2">
    <name type="scientific">Macrococcoides caseolyticum</name>
    <dbReference type="NCBI Taxonomy" id="69966"/>
    <lineage>
        <taxon>Bacteria</taxon>
        <taxon>Bacillati</taxon>
        <taxon>Bacillota</taxon>
        <taxon>Bacilli</taxon>
        <taxon>Bacillales</taxon>
        <taxon>Staphylococcaceae</taxon>
        <taxon>Macrococcoides</taxon>
    </lineage>
</organism>
<evidence type="ECO:0000313" key="2">
    <source>
        <dbReference type="Proteomes" id="UP000233606"/>
    </source>
</evidence>
<sequence length="303" mass="33005">MTVERNLTDVRALGEAKSIDFANKLGVGLDKLFQALNVTNKIPMNVGSVLKQYAFTVVDSTAPNGVVAEGEEIPLTKVERKQVAITELKFKKYAKATSAEAIQAHGYDLAINRTDRELIRYTQKKFRADFFSTLKAAIENESRTNDIKALTAENLQGALSKGRANLSVLLDDEVTPMAFVNPNDTAEHMAKGLINSNGAQFGMNLLTDYVGVKVIEFADVPKGEVWMTVAENLNAAYANPRGELSRAFEFATDETGFVGVLHDINSRRLTSETVLTHAVTLFPENVDAVIKVKIKPAVAGVGV</sequence>
<accession>A0ACC9MVL8</accession>
<comment type="caution">
    <text evidence="1">The sequence shown here is derived from an EMBL/GenBank/DDBJ whole genome shotgun (WGS) entry which is preliminary data.</text>
</comment>
<evidence type="ECO:0000313" key="1">
    <source>
        <dbReference type="EMBL" id="PKE57500.1"/>
    </source>
</evidence>
<protein>
    <submittedName>
        <fullName evidence="1">Capsid protein</fullName>
    </submittedName>
</protein>